<proteinExistence type="predicted"/>
<name>A0ABQ9ZNK9_9CRUS</name>
<evidence type="ECO:0008006" key="4">
    <source>
        <dbReference type="Google" id="ProtNLM"/>
    </source>
</evidence>
<keyword evidence="3" id="KW-1185">Reference proteome</keyword>
<keyword evidence="1" id="KW-0732">Signal</keyword>
<evidence type="ECO:0000256" key="1">
    <source>
        <dbReference type="SAM" id="SignalP"/>
    </source>
</evidence>
<evidence type="ECO:0000313" key="3">
    <source>
        <dbReference type="Proteomes" id="UP001234178"/>
    </source>
</evidence>
<gene>
    <name evidence="2" type="ORF">OUZ56_027040</name>
</gene>
<comment type="caution">
    <text evidence="2">The sequence shown here is derived from an EMBL/GenBank/DDBJ whole genome shotgun (WGS) entry which is preliminary data.</text>
</comment>
<accession>A0ABQ9ZNK9</accession>
<protein>
    <recommendedName>
        <fullName evidence="4">Secreted protein</fullName>
    </recommendedName>
</protein>
<dbReference type="Proteomes" id="UP001234178">
    <property type="component" value="Unassembled WGS sequence"/>
</dbReference>
<evidence type="ECO:0000313" key="2">
    <source>
        <dbReference type="EMBL" id="KAK4014517.1"/>
    </source>
</evidence>
<reference evidence="2 3" key="1">
    <citation type="journal article" date="2023" name="Nucleic Acids Res.">
        <title>The hologenome of Daphnia magna reveals possible DNA methylation and microbiome-mediated evolution of the host genome.</title>
        <authorList>
            <person name="Chaturvedi A."/>
            <person name="Li X."/>
            <person name="Dhandapani V."/>
            <person name="Marshall H."/>
            <person name="Kissane S."/>
            <person name="Cuenca-Cambronero M."/>
            <person name="Asole G."/>
            <person name="Calvet F."/>
            <person name="Ruiz-Romero M."/>
            <person name="Marangio P."/>
            <person name="Guigo R."/>
            <person name="Rago D."/>
            <person name="Mirbahai L."/>
            <person name="Eastwood N."/>
            <person name="Colbourne J.K."/>
            <person name="Zhou J."/>
            <person name="Mallon E."/>
            <person name="Orsini L."/>
        </authorList>
    </citation>
    <scope>NUCLEOTIDE SEQUENCE [LARGE SCALE GENOMIC DNA]</scope>
    <source>
        <strain evidence="2">LRV0_1</strain>
    </source>
</reference>
<organism evidence="2 3">
    <name type="scientific">Daphnia magna</name>
    <dbReference type="NCBI Taxonomy" id="35525"/>
    <lineage>
        <taxon>Eukaryota</taxon>
        <taxon>Metazoa</taxon>
        <taxon>Ecdysozoa</taxon>
        <taxon>Arthropoda</taxon>
        <taxon>Crustacea</taxon>
        <taxon>Branchiopoda</taxon>
        <taxon>Diplostraca</taxon>
        <taxon>Cladocera</taxon>
        <taxon>Anomopoda</taxon>
        <taxon>Daphniidae</taxon>
        <taxon>Daphnia</taxon>
    </lineage>
</organism>
<feature type="signal peptide" evidence="1">
    <location>
        <begin position="1"/>
        <end position="27"/>
    </location>
</feature>
<sequence>MARRAAAPLKHLLLPSLTSFFFRLFDSVCFTNVEKELAAVSDNTSVRTDFRIGPAFSRQRREGFVQGSDWSRSLGVAFWSANEM</sequence>
<feature type="chain" id="PRO_5045562606" description="Secreted protein" evidence="1">
    <location>
        <begin position="28"/>
        <end position="84"/>
    </location>
</feature>
<dbReference type="EMBL" id="JAOYFB010000004">
    <property type="protein sequence ID" value="KAK4014517.1"/>
    <property type="molecule type" value="Genomic_DNA"/>
</dbReference>